<name>A0A2V3IRD9_9FLOR</name>
<protein>
    <submittedName>
        <fullName evidence="3">PGR5-like protein 1B, chloroplastic</fullName>
    </submittedName>
</protein>
<evidence type="ECO:0000313" key="3">
    <source>
        <dbReference type="EMBL" id="PXF44664.1"/>
    </source>
</evidence>
<dbReference type="Proteomes" id="UP000247409">
    <property type="component" value="Unassembled WGS sequence"/>
</dbReference>
<dbReference type="PANTHER" id="PTHR31032:SF1">
    <property type="entry name" value="PGR5-LIKE PROTEIN 1B, CHLOROPLASTIC"/>
    <property type="match status" value="1"/>
</dbReference>
<dbReference type="AlphaFoldDB" id="A0A2V3IRD9"/>
<evidence type="ECO:0000256" key="1">
    <source>
        <dbReference type="SAM" id="MobiDB-lite"/>
    </source>
</evidence>
<comment type="caution">
    <text evidence="3">The sequence shown here is derived from an EMBL/GenBank/DDBJ whole genome shotgun (WGS) entry which is preliminary data.</text>
</comment>
<reference evidence="3 4" key="1">
    <citation type="journal article" date="2018" name="Mol. Biol. Evol.">
        <title>Analysis of the draft genome of the red seaweed Gracilariopsis chorda provides insights into genome size evolution in Rhodophyta.</title>
        <authorList>
            <person name="Lee J."/>
            <person name="Yang E.C."/>
            <person name="Graf L."/>
            <person name="Yang J.H."/>
            <person name="Qiu H."/>
            <person name="Zel Zion U."/>
            <person name="Chan C.X."/>
            <person name="Stephens T.G."/>
            <person name="Weber A.P.M."/>
            <person name="Boo G.H."/>
            <person name="Boo S.M."/>
            <person name="Kim K.M."/>
            <person name="Shin Y."/>
            <person name="Jung M."/>
            <person name="Lee S.J."/>
            <person name="Yim H.S."/>
            <person name="Lee J.H."/>
            <person name="Bhattacharya D."/>
            <person name="Yoon H.S."/>
        </authorList>
    </citation>
    <scope>NUCLEOTIDE SEQUENCE [LARGE SCALE GENOMIC DNA]</scope>
    <source>
        <strain evidence="3 4">SKKU-2015</strain>
        <tissue evidence="3">Whole body</tissue>
    </source>
</reference>
<dbReference type="EMBL" id="NBIV01000083">
    <property type="protein sequence ID" value="PXF44664.1"/>
    <property type="molecule type" value="Genomic_DNA"/>
</dbReference>
<dbReference type="PANTHER" id="PTHR31032">
    <property type="entry name" value="PGR5-LIKE PROTEIN 1B, CHLOROPLASTIC"/>
    <property type="match status" value="1"/>
</dbReference>
<dbReference type="GO" id="GO:0016730">
    <property type="term" value="F:oxidoreductase activity, acting on iron-sulfur proteins as donors"/>
    <property type="evidence" value="ECO:0007669"/>
    <property type="project" value="InterPro"/>
</dbReference>
<dbReference type="GO" id="GO:0009535">
    <property type="term" value="C:chloroplast thylakoid membrane"/>
    <property type="evidence" value="ECO:0007669"/>
    <property type="project" value="InterPro"/>
</dbReference>
<evidence type="ECO:0000256" key="2">
    <source>
        <dbReference type="SAM" id="Phobius"/>
    </source>
</evidence>
<dbReference type="STRING" id="448386.A0A2V3IRD9"/>
<gene>
    <name evidence="3" type="ORF">BWQ96_05521</name>
</gene>
<keyword evidence="4" id="KW-1185">Reference proteome</keyword>
<dbReference type="GO" id="GO:0009773">
    <property type="term" value="P:photosynthetic electron transport in photosystem I"/>
    <property type="evidence" value="ECO:0007669"/>
    <property type="project" value="InterPro"/>
</dbReference>
<feature type="transmembrane region" description="Helical" evidence="2">
    <location>
        <begin position="181"/>
        <end position="198"/>
    </location>
</feature>
<evidence type="ECO:0000313" key="4">
    <source>
        <dbReference type="Proteomes" id="UP000247409"/>
    </source>
</evidence>
<keyword evidence="2" id="KW-0812">Transmembrane</keyword>
<dbReference type="InterPro" id="IPR039987">
    <property type="entry name" value="PGRL1"/>
</dbReference>
<feature type="compositionally biased region" description="Low complexity" evidence="1">
    <location>
        <begin position="10"/>
        <end position="20"/>
    </location>
</feature>
<feature type="region of interest" description="Disordered" evidence="1">
    <location>
        <begin position="9"/>
        <end position="45"/>
    </location>
</feature>
<keyword evidence="2" id="KW-0472">Membrane</keyword>
<proteinExistence type="predicted"/>
<feature type="transmembrane region" description="Helical" evidence="2">
    <location>
        <begin position="210"/>
        <end position="229"/>
    </location>
</feature>
<dbReference type="OrthoDB" id="38589at2759"/>
<organism evidence="3 4">
    <name type="scientific">Gracilariopsis chorda</name>
    <dbReference type="NCBI Taxonomy" id="448386"/>
    <lineage>
        <taxon>Eukaryota</taxon>
        <taxon>Rhodophyta</taxon>
        <taxon>Florideophyceae</taxon>
        <taxon>Rhodymeniophycidae</taxon>
        <taxon>Gracilariales</taxon>
        <taxon>Gracilariaceae</taxon>
        <taxon>Gracilariopsis</taxon>
    </lineage>
</organism>
<accession>A0A2V3IRD9</accession>
<keyword evidence="2" id="KW-1133">Transmembrane helix</keyword>
<sequence>MFSRRVVCMTSTEGGKSPSSTSPPAPSKSNTTFSKENGAQSDGPREVVVDENIGGFCSISPRNGRRLELSLQEKESLFLDAVQAYFRGSPILSNAEFDALKEELTWQGSDVISLERDEFRFLDAAKAYERGNAIMSDEEFDKLKNKLMNQGSFVAIQRGPRCSIKRQITFSDVITDKRRTFALYLPAGLLMSLFWLSFSYELTPLHQVDPVISLILGSPIIVLASRFLTGLVVPEAEIMVGDCPSCGRRTHVLFGNVLNQTGFQDNADVKCDKCKAKLKVDRSSNRMILLAEGN</sequence>